<dbReference type="PANTHER" id="PTHR21634">
    <property type="entry name" value="RE13835P"/>
    <property type="match status" value="1"/>
</dbReference>
<feature type="compositionally biased region" description="Low complexity" evidence="5">
    <location>
        <begin position="729"/>
        <end position="744"/>
    </location>
</feature>
<accession>A0A9N9FCX4</accession>
<keyword evidence="4" id="KW-0458">Lysosome</keyword>
<dbReference type="OrthoDB" id="10051712at2759"/>
<feature type="compositionally biased region" description="Polar residues" evidence="5">
    <location>
        <begin position="671"/>
        <end position="689"/>
    </location>
</feature>
<comment type="caution">
    <text evidence="9">The sequence shown here is derived from an EMBL/GenBank/DDBJ whole genome shotgun (WGS) entry which is preliminary data.</text>
</comment>
<feature type="region of interest" description="Disordered" evidence="5">
    <location>
        <begin position="131"/>
        <end position="200"/>
    </location>
</feature>
<feature type="domain" description="Folliculin-interacting protein C-terminal" evidence="8">
    <location>
        <begin position="743"/>
        <end position="888"/>
    </location>
</feature>
<comment type="subcellular location">
    <subcellularLocation>
        <location evidence="1">Lysosome membrane</location>
    </subcellularLocation>
</comment>
<dbReference type="PRINTS" id="PR02073">
    <property type="entry name" value="FOLLICULNIP1"/>
</dbReference>
<organism evidence="9 10">
    <name type="scientific">Ambispora gerdemannii</name>
    <dbReference type="NCBI Taxonomy" id="144530"/>
    <lineage>
        <taxon>Eukaryota</taxon>
        <taxon>Fungi</taxon>
        <taxon>Fungi incertae sedis</taxon>
        <taxon>Mucoromycota</taxon>
        <taxon>Glomeromycotina</taxon>
        <taxon>Glomeromycetes</taxon>
        <taxon>Archaeosporales</taxon>
        <taxon>Ambisporaceae</taxon>
        <taxon>Ambispora</taxon>
    </lineage>
</organism>
<dbReference type="InterPro" id="IPR026156">
    <property type="entry name" value="FNIP_fam"/>
</dbReference>
<feature type="domain" description="Folliculin-interacting protein middle" evidence="7">
    <location>
        <begin position="398"/>
        <end position="586"/>
    </location>
</feature>
<keyword evidence="3" id="KW-0472">Membrane</keyword>
<evidence type="ECO:0000256" key="1">
    <source>
        <dbReference type="ARBA" id="ARBA00004656"/>
    </source>
</evidence>
<dbReference type="AlphaFoldDB" id="A0A9N9FCX4"/>
<evidence type="ECO:0000256" key="4">
    <source>
        <dbReference type="ARBA" id="ARBA00023228"/>
    </source>
</evidence>
<dbReference type="InterPro" id="IPR028084">
    <property type="entry name" value="FNIP_N_dom"/>
</dbReference>
<sequence>MLQKLFRTKSVFRDVEDAKHTQTLLEAEPWSPPAFNPAQIRVILCQDTGDKTKLTLFDSAYSLVPGSSEERTAELPSSWSGVGFLSGGFLSSSSSSIQSPSVSSNTITRAINIASNAKTAHPIATTTSTSIINNSNHHHHHHNHHHTHHPHSHHTHHPHSHHTHHHQSDNNNLTEGKRRSLDSSNNDNNNKSNVHTLPPSLSRNSMLAIQRKMMFGAVPLAYKGMTTKIHYMKSPKPQILLTKLFSVNTGDLENHSPARRSSFSSVSSDANNDTRADGGNGNNSAIHQCQSSSSRPNSIFNAEEQYSESSDEESLRIPIYSSPSSIFHPGPPILGLRTSGITISSTTSSLSTSPRNTFTNRRIRRFSQTSMENGVFNPTPLPGSLSRIDSSNLSLKSRSIMYAVGVVITLEDNELLEDFLFSHFALLENRLHQLQQVAFKLLCSSLRKAPQQVSISGPNSIFNPPNHRQRYSVPYLSSLMLQNEPLLIEAVMRFKNSLCLLYSTPRIQEPLWLNISTFPTQKSNLAKSFFMELSYLLDNFDDKRTNFFISTLITTVLMYHLSWVPTVAPNADFEDRVRVVKSVIGSKSSFENLSAKTDCHQSITTAQSTSSGDNNLVSHEKSAKTSTTTSSLTNAKTASPIGKNTPADIHINHVDTNNNNHSIDHNKIKSNENNGQRKQQQTSKVSKRTSVLLDSQDVDLCMDQFMDVPMPKSHIPTTIPNSSSPLHAKQSSTTGNKSTKTKSSSYRADQLYVKSYGRSLMVGLCDSYMSDFVLMGLPCFDFQDSLETDLKDSVQQFSLPDEPVTRSFCILGNLDNKNCTVLGYEAYNHHPNSTMPNQSSSTTNRVRIEGDQIRDGPMICHRPQMSHHVYTLLRECKNLFTKMNMPPESASITAIYSYTRI</sequence>
<name>A0A9N9FCX4_9GLOM</name>
<evidence type="ECO:0000259" key="6">
    <source>
        <dbReference type="Pfam" id="PF14636"/>
    </source>
</evidence>
<evidence type="ECO:0000313" key="9">
    <source>
        <dbReference type="EMBL" id="CAG8526792.1"/>
    </source>
</evidence>
<evidence type="ECO:0000256" key="5">
    <source>
        <dbReference type="SAM" id="MobiDB-lite"/>
    </source>
</evidence>
<evidence type="ECO:0000256" key="3">
    <source>
        <dbReference type="ARBA" id="ARBA00023136"/>
    </source>
</evidence>
<dbReference type="InterPro" id="IPR028085">
    <property type="entry name" value="FNIP_mid_dom"/>
</dbReference>
<dbReference type="InterPro" id="IPR028086">
    <property type="entry name" value="FNIP_C_dom"/>
</dbReference>
<feature type="compositionally biased region" description="Polar residues" evidence="5">
    <location>
        <begin position="604"/>
        <end position="617"/>
    </location>
</feature>
<feature type="compositionally biased region" description="Basic residues" evidence="5">
    <location>
        <begin position="136"/>
        <end position="165"/>
    </location>
</feature>
<feature type="region of interest" description="Disordered" evidence="5">
    <location>
        <begin position="711"/>
        <end position="744"/>
    </location>
</feature>
<evidence type="ECO:0000256" key="2">
    <source>
        <dbReference type="ARBA" id="ARBA00007541"/>
    </source>
</evidence>
<dbReference type="Proteomes" id="UP000789831">
    <property type="component" value="Unassembled WGS sequence"/>
</dbReference>
<dbReference type="GO" id="GO:0051087">
    <property type="term" value="F:protein-folding chaperone binding"/>
    <property type="evidence" value="ECO:0007669"/>
    <property type="project" value="TreeGrafter"/>
</dbReference>
<dbReference type="GO" id="GO:0005737">
    <property type="term" value="C:cytoplasm"/>
    <property type="evidence" value="ECO:0007669"/>
    <property type="project" value="TreeGrafter"/>
</dbReference>
<protein>
    <submittedName>
        <fullName evidence="9">7028_t:CDS:1</fullName>
    </submittedName>
</protein>
<evidence type="ECO:0000259" key="7">
    <source>
        <dbReference type="Pfam" id="PF14637"/>
    </source>
</evidence>
<dbReference type="Pfam" id="PF14637">
    <property type="entry name" value="FNIP_M"/>
    <property type="match status" value="1"/>
</dbReference>
<feature type="compositionally biased region" description="Low complexity" evidence="5">
    <location>
        <begin position="182"/>
        <end position="193"/>
    </location>
</feature>
<feature type="domain" description="Folliculin-interacting protein N-terminal" evidence="6">
    <location>
        <begin position="120"/>
        <end position="236"/>
    </location>
</feature>
<dbReference type="GO" id="GO:0042030">
    <property type="term" value="F:ATPase inhibitor activity"/>
    <property type="evidence" value="ECO:0007669"/>
    <property type="project" value="TreeGrafter"/>
</dbReference>
<feature type="compositionally biased region" description="Low complexity" evidence="5">
    <location>
        <begin position="624"/>
        <end position="639"/>
    </location>
</feature>
<comment type="similarity">
    <text evidence="2">Belongs to the FNIP family.</text>
</comment>
<keyword evidence="10" id="KW-1185">Reference proteome</keyword>
<proteinExistence type="inferred from homology"/>
<evidence type="ECO:0000259" key="8">
    <source>
        <dbReference type="Pfam" id="PF14638"/>
    </source>
</evidence>
<feature type="compositionally biased region" description="Polar residues" evidence="5">
    <location>
        <begin position="715"/>
        <end position="725"/>
    </location>
</feature>
<feature type="region of interest" description="Disordered" evidence="5">
    <location>
        <begin position="253"/>
        <end position="297"/>
    </location>
</feature>
<evidence type="ECO:0000313" key="10">
    <source>
        <dbReference type="Proteomes" id="UP000789831"/>
    </source>
</evidence>
<gene>
    <name evidence="9" type="ORF">AGERDE_LOCUS5515</name>
</gene>
<dbReference type="PANTHER" id="PTHR21634:SF9">
    <property type="entry name" value="RE13835P"/>
    <property type="match status" value="1"/>
</dbReference>
<dbReference type="Pfam" id="PF14638">
    <property type="entry name" value="FNIP_C"/>
    <property type="match status" value="1"/>
</dbReference>
<feature type="compositionally biased region" description="Polar residues" evidence="5">
    <location>
        <begin position="282"/>
        <end position="297"/>
    </location>
</feature>
<reference evidence="9" key="1">
    <citation type="submission" date="2021-06" db="EMBL/GenBank/DDBJ databases">
        <authorList>
            <person name="Kallberg Y."/>
            <person name="Tangrot J."/>
            <person name="Rosling A."/>
        </authorList>
    </citation>
    <scope>NUCLEOTIDE SEQUENCE</scope>
    <source>
        <strain evidence="9">MT106</strain>
    </source>
</reference>
<dbReference type="Pfam" id="PF14636">
    <property type="entry name" value="FNIP_N"/>
    <property type="match status" value="1"/>
</dbReference>
<feature type="region of interest" description="Disordered" evidence="5">
    <location>
        <begin position="604"/>
        <end position="689"/>
    </location>
</feature>
<dbReference type="EMBL" id="CAJVPL010000753">
    <property type="protein sequence ID" value="CAG8526792.1"/>
    <property type="molecule type" value="Genomic_DNA"/>
</dbReference>